<proteinExistence type="predicted"/>
<feature type="domain" description="SLH" evidence="3">
    <location>
        <begin position="30"/>
        <end position="90"/>
    </location>
</feature>
<feature type="compositionally biased region" description="Gly residues" evidence="1">
    <location>
        <begin position="397"/>
        <end position="406"/>
    </location>
</feature>
<dbReference type="Pfam" id="PF00395">
    <property type="entry name" value="SLH"/>
    <property type="match status" value="3"/>
</dbReference>
<evidence type="ECO:0000313" key="4">
    <source>
        <dbReference type="EMBL" id="MFC5541180.1"/>
    </source>
</evidence>
<dbReference type="InterPro" id="IPR051465">
    <property type="entry name" value="Cell_Envelope_Struct_Comp"/>
</dbReference>
<dbReference type="EMBL" id="JBHSNQ010000048">
    <property type="protein sequence ID" value="MFC5541180.1"/>
    <property type="molecule type" value="Genomic_DNA"/>
</dbReference>
<accession>A0ABW0RCL0</accession>
<sequence>MRNKKLYNIALAATMTTAAVVAIAPAQADAAKSFSDLTPANVHYDNVMNLVERGVITGYPDGTFKPNQSISRAHAAKIIAKALGLDTKNVKNPNFKDIPTNYAYYGEIAALANAGIINGYPDGTFKPNATLTRGQMAKIIARAFELTGNANNLPFKDIANSEYKEYIAALYANKVTTGTTPTTYSPVNPVTRGQLASFVVRAEEAKGTVVETVAEIKDGKLVTKNGTFEITGELAKVFNANNAAALKDAKVELIVEDLQAAKVASLGNVVAARTGKVVGIKALTLVAPNTSFNAGGYPIPNVSITAGGVQVENLVVDELTVADDLQVTLKSVEVKELKVSEGTKLTLDPNSKIEKLVLPDGKKPSDVIANYDQVKDNIKETVDESGNTVEETPAPVPGGGGGGGGGSQAVLPQIGKFKSISDSKIEFTLDSDKTFSEVITLLGNTSSIQLASELKAFINNNSSEIGATFDEIDSITVKRGSDNIIAEYKKNDDINSISKLSKLIEDVIVHVKERVAYWNLESKNVSEYAATLALGLTVEIKFNNDSTPSKFNIHLQ</sequence>
<evidence type="ECO:0000256" key="2">
    <source>
        <dbReference type="SAM" id="SignalP"/>
    </source>
</evidence>
<comment type="caution">
    <text evidence="4">The sequence shown here is derived from an EMBL/GenBank/DDBJ whole genome shotgun (WGS) entry which is preliminary data.</text>
</comment>
<protein>
    <submittedName>
        <fullName evidence="4">S-layer homology domain-containing protein</fullName>
    </submittedName>
</protein>
<name>A0ABW0RCL0_9BACL</name>
<dbReference type="InterPro" id="IPR001119">
    <property type="entry name" value="SLH_dom"/>
</dbReference>
<feature type="signal peptide" evidence="2">
    <location>
        <begin position="1"/>
        <end position="28"/>
    </location>
</feature>
<evidence type="ECO:0000256" key="1">
    <source>
        <dbReference type="SAM" id="MobiDB-lite"/>
    </source>
</evidence>
<dbReference type="RefSeq" id="WP_390308987.1">
    <property type="nucleotide sequence ID" value="NZ_JBHSNQ010000048.1"/>
</dbReference>
<reference evidence="5" key="1">
    <citation type="journal article" date="2019" name="Int. J. Syst. Evol. Microbiol.">
        <title>The Global Catalogue of Microorganisms (GCM) 10K type strain sequencing project: providing services to taxonomists for standard genome sequencing and annotation.</title>
        <authorList>
            <consortium name="The Broad Institute Genomics Platform"/>
            <consortium name="The Broad Institute Genome Sequencing Center for Infectious Disease"/>
            <person name="Wu L."/>
            <person name="Ma J."/>
        </authorList>
    </citation>
    <scope>NUCLEOTIDE SEQUENCE [LARGE SCALE GENOMIC DNA]</scope>
    <source>
        <strain evidence="5">CCUG 56331</strain>
    </source>
</reference>
<gene>
    <name evidence="4" type="ORF">ACFPOH_05225</name>
</gene>
<keyword evidence="5" id="KW-1185">Reference proteome</keyword>
<dbReference type="PANTHER" id="PTHR43308:SF5">
    <property type="entry name" value="S-LAYER PROTEIN _ PEPTIDOGLYCAN ENDO-BETA-N-ACETYLGLUCOSAMINIDASE"/>
    <property type="match status" value="1"/>
</dbReference>
<evidence type="ECO:0000313" key="5">
    <source>
        <dbReference type="Proteomes" id="UP001595978"/>
    </source>
</evidence>
<feature type="region of interest" description="Disordered" evidence="1">
    <location>
        <begin position="383"/>
        <end position="406"/>
    </location>
</feature>
<evidence type="ECO:0000259" key="3">
    <source>
        <dbReference type="PROSITE" id="PS51272"/>
    </source>
</evidence>
<feature type="domain" description="SLH" evidence="3">
    <location>
        <begin position="155"/>
        <end position="213"/>
    </location>
</feature>
<keyword evidence="2" id="KW-0732">Signal</keyword>
<dbReference type="Proteomes" id="UP001595978">
    <property type="component" value="Unassembled WGS sequence"/>
</dbReference>
<organism evidence="4 5">
    <name type="scientific">Ureibacillus suwonensis</name>
    <dbReference type="NCBI Taxonomy" id="313007"/>
    <lineage>
        <taxon>Bacteria</taxon>
        <taxon>Bacillati</taxon>
        <taxon>Bacillota</taxon>
        <taxon>Bacilli</taxon>
        <taxon>Bacillales</taxon>
        <taxon>Caryophanaceae</taxon>
        <taxon>Ureibacillus</taxon>
    </lineage>
</organism>
<feature type="domain" description="SLH" evidence="3">
    <location>
        <begin position="91"/>
        <end position="154"/>
    </location>
</feature>
<dbReference type="PROSITE" id="PS51272">
    <property type="entry name" value="SLH"/>
    <property type="match status" value="3"/>
</dbReference>
<feature type="chain" id="PRO_5046910995" evidence="2">
    <location>
        <begin position="29"/>
        <end position="556"/>
    </location>
</feature>
<dbReference type="PANTHER" id="PTHR43308">
    <property type="entry name" value="OUTER MEMBRANE PROTEIN ALPHA-RELATED"/>
    <property type="match status" value="1"/>
</dbReference>